<sequence>MSSLGKATMALVAGTQETTLALANLNFDFSLFRVDAPAEYKTIGERLSPRRRDAAETGAEHVIARRLGALFSGHIPATPNLIRAYGIRASEIIKSTTDGSHESSHGGLFQEWTGPDATSIWAAATSGNGAIAIHMLACLLARIWSASEAESIWDEIIQTRKDELKKGDPTDPLKSFTELAQIDISREQVSAWDSSARAWLEIADSAKLRQQKQLLLLTRKAKIPISGSGGVYASVMEAWRTALVAMENMVLGMPQSIQDGSVILALTSWHLYPDLYALEAGPNRIALNDVLIPPSGVVTLGLSAHRSQDQIEGVHWSLPLAFLKYYGDPVASTTVLDETCTRLSLSEFFMVVLGSIFSTWGPCRHDISSATKIIFEIGETLMVAGRGTTTGGTARPWPYLLADTAEKYISSSGIERKHFKSLIMRGIRRCDSFLADPKDHPMPFFGLANVTVLIGIIPDSSYRVALLREIASEILGGTSDNLLIRYRQHKVDSDSTKEDEAESFFTLHERKLPQISWIWEYASALPKETLCRKRKRQTQPSDLVHSRWVGSARPLSKNELSFDLDALDALEEIIPTASPSFTVGGALLGLESRARYEFVLGDPHHAAIFKLTTSEVAGSSLVEAKTVAKALHHRWVDTALLGMHLELLDVSHDSKGPYLTSLRALGAAAESYKLMPTATITTGIFSTRLSNALWVLDCQKRMLEVEASSRPRSGENSRCRSSCPPHESLSTDHESESESESEESNACTAPKVNVPLSQWIMSKGSLTASTTLDPRVTFSDPWAVASGDGPNPLGLADNAMYSMEMDEVEHSVTSDKEIKQNQTEITSYLMSRPQSFACIAMFENHDVNLDPQGLNEVMALSSGNSIYVATPLICDPIDQPNEHEIKRIVGNIGKPGISLMIPPMDPKVHKIDESKWSHISHVPFDGRLDDAFQHTSLHLSFTRYKLPVMVAHGYQSIAANFVETPVSIFDRNTWIADLDILKALKSRQLERRITQCCDHDEAERTRPAFPLTSIDSWLELLDLPPNASVFRARNNWLARLAGAALGLQIGAHTVVLPSCETVCWKCIGESWKGDLSCCDFDNEPSLPLFVI</sequence>
<evidence type="ECO:0000313" key="3">
    <source>
        <dbReference type="Proteomes" id="UP000009096"/>
    </source>
</evidence>
<reference evidence="2 3" key="1">
    <citation type="journal article" date="2010" name="Nature">
        <title>Comparative genomics reveals mobile pathogenicity chromosomes in Fusarium.</title>
        <authorList>
            <person name="Ma L.J."/>
            <person name="van der Does H.C."/>
            <person name="Borkovich K.A."/>
            <person name="Coleman J.J."/>
            <person name="Daboussi M.J."/>
            <person name="Di Pietro A."/>
            <person name="Dufresne M."/>
            <person name="Freitag M."/>
            <person name="Grabherr M."/>
            <person name="Henrissat B."/>
            <person name="Houterman P.M."/>
            <person name="Kang S."/>
            <person name="Shim W.B."/>
            <person name="Woloshuk C."/>
            <person name="Xie X."/>
            <person name="Xu J.R."/>
            <person name="Antoniw J."/>
            <person name="Baker S.E."/>
            <person name="Bluhm B.H."/>
            <person name="Breakspear A."/>
            <person name="Brown D.W."/>
            <person name="Butchko R.A."/>
            <person name="Chapman S."/>
            <person name="Coulson R."/>
            <person name="Coutinho P.M."/>
            <person name="Danchin E.G."/>
            <person name="Diener A."/>
            <person name="Gale L.R."/>
            <person name="Gardiner D.M."/>
            <person name="Goff S."/>
            <person name="Hammond-Kosack K.E."/>
            <person name="Hilburn K."/>
            <person name="Hua-Van A."/>
            <person name="Jonkers W."/>
            <person name="Kazan K."/>
            <person name="Kodira C.D."/>
            <person name="Koehrsen M."/>
            <person name="Kumar L."/>
            <person name="Lee Y.H."/>
            <person name="Li L."/>
            <person name="Manners J.M."/>
            <person name="Miranda-Saavedra D."/>
            <person name="Mukherjee M."/>
            <person name="Park G."/>
            <person name="Park J."/>
            <person name="Park S.Y."/>
            <person name="Proctor R.H."/>
            <person name="Regev A."/>
            <person name="Ruiz-Roldan M.C."/>
            <person name="Sain D."/>
            <person name="Sakthikumar S."/>
            <person name="Sykes S."/>
            <person name="Schwartz D.C."/>
            <person name="Turgeon B.G."/>
            <person name="Wapinski I."/>
            <person name="Yoder O."/>
            <person name="Young S."/>
            <person name="Zeng Q."/>
            <person name="Zhou S."/>
            <person name="Galagan J."/>
            <person name="Cuomo C.A."/>
            <person name="Kistler H.C."/>
            <person name="Rep M."/>
        </authorList>
    </citation>
    <scope>NUCLEOTIDE SEQUENCE [LARGE SCALE GENOMIC DNA]</scope>
    <source>
        <strain evidence="3">M3125 / FGSC 7600</strain>
    </source>
</reference>
<dbReference type="VEuPathDB" id="FungiDB:FVEG_05703"/>
<dbReference type="eggNOG" id="ENOG502SJYI">
    <property type="taxonomic scope" value="Eukaryota"/>
</dbReference>
<dbReference type="RefSeq" id="XP_018750898.1">
    <property type="nucleotide sequence ID" value="XM_018893946.1"/>
</dbReference>
<organism evidence="2 3">
    <name type="scientific">Gibberella moniliformis (strain M3125 / FGSC 7600)</name>
    <name type="common">Maize ear and stalk rot fungus</name>
    <name type="synonym">Fusarium verticillioides</name>
    <dbReference type="NCBI Taxonomy" id="334819"/>
    <lineage>
        <taxon>Eukaryota</taxon>
        <taxon>Fungi</taxon>
        <taxon>Dikarya</taxon>
        <taxon>Ascomycota</taxon>
        <taxon>Pezizomycotina</taxon>
        <taxon>Sordariomycetes</taxon>
        <taxon>Hypocreomycetidae</taxon>
        <taxon>Hypocreales</taxon>
        <taxon>Nectriaceae</taxon>
        <taxon>Fusarium</taxon>
        <taxon>Fusarium fujikuroi species complex</taxon>
    </lineage>
</organism>
<evidence type="ECO:0000256" key="1">
    <source>
        <dbReference type="SAM" id="MobiDB-lite"/>
    </source>
</evidence>
<keyword evidence="3" id="KW-1185">Reference proteome</keyword>
<gene>
    <name evidence="2" type="ORF">FVEG_05703</name>
</gene>
<evidence type="ECO:0000313" key="2">
    <source>
        <dbReference type="EMBL" id="EWG44707.1"/>
    </source>
</evidence>
<dbReference type="KEGG" id="fvr:FVEG_05703"/>
<dbReference type="Proteomes" id="UP000009096">
    <property type="component" value="Chromosome 3"/>
</dbReference>
<feature type="region of interest" description="Disordered" evidence="1">
    <location>
        <begin position="706"/>
        <end position="748"/>
    </location>
</feature>
<accession>W7MIK5</accession>
<dbReference type="AlphaFoldDB" id="W7MIK5"/>
<name>W7MIK5_GIBM7</name>
<dbReference type="OrthoDB" id="5354164at2759"/>
<dbReference type="GeneID" id="30063677"/>
<feature type="compositionally biased region" description="Basic and acidic residues" evidence="1">
    <location>
        <begin position="706"/>
        <end position="718"/>
    </location>
</feature>
<proteinExistence type="predicted"/>
<dbReference type="EMBL" id="DS022247">
    <property type="protein sequence ID" value="EWG44707.1"/>
    <property type="molecule type" value="Genomic_DNA"/>
</dbReference>
<protein>
    <submittedName>
        <fullName evidence="2">Uncharacterized protein</fullName>
    </submittedName>
</protein>